<dbReference type="InterPro" id="IPR006626">
    <property type="entry name" value="PbH1"/>
</dbReference>
<dbReference type="Pfam" id="PF12708">
    <property type="entry name" value="Pect-lyase_RHGA_epim"/>
    <property type="match status" value="1"/>
</dbReference>
<dbReference type="Gene3D" id="2.60.120.260">
    <property type="entry name" value="Galactose-binding domain-like"/>
    <property type="match status" value="1"/>
</dbReference>
<reference evidence="3 4" key="1">
    <citation type="submission" date="2024-09" db="EMBL/GenBank/DDBJ databases">
        <authorList>
            <person name="Lee S.D."/>
        </authorList>
    </citation>
    <scope>NUCLEOTIDE SEQUENCE [LARGE SCALE GENOMIC DNA]</scope>
    <source>
        <strain evidence="3 4">N1-1</strain>
    </source>
</reference>
<evidence type="ECO:0000256" key="1">
    <source>
        <dbReference type="SAM" id="SignalP"/>
    </source>
</evidence>
<dbReference type="SUPFAM" id="SSF51126">
    <property type="entry name" value="Pectin lyase-like"/>
    <property type="match status" value="1"/>
</dbReference>
<keyword evidence="4" id="KW-1185">Reference proteome</keyword>
<accession>A0ABV6VHD8</accession>
<proteinExistence type="predicted"/>
<organism evidence="3 4">
    <name type="scientific">Streptacidiphilus alkalitolerans</name>
    <dbReference type="NCBI Taxonomy" id="3342712"/>
    <lineage>
        <taxon>Bacteria</taxon>
        <taxon>Bacillati</taxon>
        <taxon>Actinomycetota</taxon>
        <taxon>Actinomycetes</taxon>
        <taxon>Kitasatosporales</taxon>
        <taxon>Streptomycetaceae</taxon>
        <taxon>Streptacidiphilus</taxon>
    </lineage>
</organism>
<dbReference type="CDD" id="cd14490">
    <property type="entry name" value="CBM6-CBM35-CBM36_like_1"/>
    <property type="match status" value="1"/>
</dbReference>
<gene>
    <name evidence="3" type="ORF">ACEZDG_27500</name>
</gene>
<dbReference type="InterPro" id="IPR033801">
    <property type="entry name" value="CBM6-CBM35-CBM36-like_1"/>
</dbReference>
<feature type="chain" id="PRO_5045297339" evidence="1">
    <location>
        <begin position="23"/>
        <end position="869"/>
    </location>
</feature>
<dbReference type="EMBL" id="JBHEZX010000014">
    <property type="protein sequence ID" value="MFC1413017.1"/>
    <property type="molecule type" value="Genomic_DNA"/>
</dbReference>
<evidence type="ECO:0000313" key="3">
    <source>
        <dbReference type="EMBL" id="MFC1413017.1"/>
    </source>
</evidence>
<dbReference type="SUPFAM" id="SSF49785">
    <property type="entry name" value="Galactose-binding domain-like"/>
    <property type="match status" value="1"/>
</dbReference>
<name>A0ABV6VHD8_9ACTN</name>
<dbReference type="Proteomes" id="UP001592582">
    <property type="component" value="Unassembled WGS sequence"/>
</dbReference>
<keyword evidence="1" id="KW-0732">Signal</keyword>
<dbReference type="Pfam" id="PF00754">
    <property type="entry name" value="F5_F8_type_C"/>
    <property type="match status" value="1"/>
</dbReference>
<comment type="caution">
    <text evidence="3">The sequence shown here is derived from an EMBL/GenBank/DDBJ whole genome shotgun (WGS) entry which is preliminary data.</text>
</comment>
<dbReference type="InterPro" id="IPR011050">
    <property type="entry name" value="Pectin_lyase_fold/virulence"/>
</dbReference>
<feature type="signal peptide" evidence="1">
    <location>
        <begin position="1"/>
        <end position="22"/>
    </location>
</feature>
<dbReference type="InterPro" id="IPR024535">
    <property type="entry name" value="RHGA/B-epi-like_pectate_lyase"/>
</dbReference>
<dbReference type="InterPro" id="IPR008979">
    <property type="entry name" value="Galactose-bd-like_sf"/>
</dbReference>
<dbReference type="Pfam" id="PF22815">
    <property type="entry name" value="CatAgl_D1"/>
    <property type="match status" value="1"/>
</dbReference>
<feature type="domain" description="F5/8 type C" evidence="2">
    <location>
        <begin position="718"/>
        <end position="869"/>
    </location>
</feature>
<dbReference type="Gene3D" id="2.160.20.10">
    <property type="entry name" value="Single-stranded right-handed beta-helix, Pectin lyase-like"/>
    <property type="match status" value="1"/>
</dbReference>
<dbReference type="InterPro" id="IPR000421">
    <property type="entry name" value="FA58C"/>
</dbReference>
<sequence length="869" mass="89351">MFLPSLRTALAAALLLAAPALAAVPTTAAAAGPAPARVGAAVPFTEYNAATSPGTRTNGTVLGPDFHYGSLAAEATGRQAVQLTGPGQYVSFRLTRAANAVDFHYAIPDSLHGGGITAPLHLYVNGTARTALSLTSEFSWLYGTYPFSNNPSVGKPDGQVPHDFYNDVRYRFGSTLPAGTVVKLQVDPGDNAPWYVVNTADFEQVAAPLQQPAGSVDVTRAPYGVDSTGASDVTTALQTAINDASAAGRAVYLPAGTYTVSRPLDVDHVAISGAGEWYTVLTGKNVEFNGKQNPPSSQVDISDLALFGNVGVRDDSNTQDTGFNGGFSDSVISRIWVQNEKVGAWVVGPSSHLTFDSLRIQDTTADGVNLNAANGPVTHAVIRNSFLRNTQDDGLALWSENYGDTDDTITHNTVDSPGLANNIGVYGSGAGDVISHNLLQDTVTRGGGIHVGQRFDSVPMSGPLSISDNTLVRTGQWDPGWDYGVGAIWFDPQQGDMTAPVDITGNTILDSPYSAFMFQNSHAYTGAAVSTPPGAGFAVSGVRISDTLVRNVGTFVFQDQAPGSIAVSRTVATGVRGAGVFSCGAGFSIARGPGDFGWSSSSCAMPARSGLWTYPGVTTFENAGVGAATPVQKVVIMNTATSAATLDPVTASAGFTVSADPLHPCGSGLDATSPTDAAAWCVVDVSATVPAAGITRGTLTVPSSLGRGHRAATVQLVASTDSIGGNGGVAPPSNLALDATMTASSALTYFPGSNANDGNDGSYWESQDGDAYPQTLTADLGSDQPLSKVVLTLPAGWGTRTETLSVLGSADGSTFSTLVPSADYTFDPATDNTVTITLPAGTGAQALRLSVTGNTGWVAAQLSEFEIFG</sequence>
<dbReference type="SMART" id="SM00710">
    <property type="entry name" value="PbH1"/>
    <property type="match status" value="7"/>
</dbReference>
<protein>
    <submittedName>
        <fullName evidence="3">Discoidin domain-containing protein</fullName>
    </submittedName>
</protein>
<dbReference type="RefSeq" id="WP_380514254.1">
    <property type="nucleotide sequence ID" value="NZ_JBHEZX010000014.1"/>
</dbReference>
<dbReference type="InterPro" id="IPR012334">
    <property type="entry name" value="Pectin_lyas_fold"/>
</dbReference>
<evidence type="ECO:0000313" key="4">
    <source>
        <dbReference type="Proteomes" id="UP001592582"/>
    </source>
</evidence>
<evidence type="ECO:0000259" key="2">
    <source>
        <dbReference type="PROSITE" id="PS50022"/>
    </source>
</evidence>
<dbReference type="PROSITE" id="PS50022">
    <property type="entry name" value="FA58C_3"/>
    <property type="match status" value="1"/>
</dbReference>